<dbReference type="PANTHER" id="PTHR11439">
    <property type="entry name" value="GAG-POL-RELATED RETROTRANSPOSON"/>
    <property type="match status" value="1"/>
</dbReference>
<dbReference type="CDD" id="cd09272">
    <property type="entry name" value="RNase_HI_RT_Ty1"/>
    <property type="match status" value="1"/>
</dbReference>
<dbReference type="EMBL" id="AVOT02120079">
    <property type="protein sequence ID" value="MBW0585154.1"/>
    <property type="molecule type" value="Genomic_DNA"/>
</dbReference>
<reference evidence="1" key="1">
    <citation type="submission" date="2021-03" db="EMBL/GenBank/DDBJ databases">
        <title>Draft genome sequence of rust myrtle Austropuccinia psidii MF-1, a brazilian biotype.</title>
        <authorList>
            <person name="Quecine M.C."/>
            <person name="Pachon D.M.R."/>
            <person name="Bonatelli M.L."/>
            <person name="Correr F.H."/>
            <person name="Franceschini L.M."/>
            <person name="Leite T.F."/>
            <person name="Margarido G.R.A."/>
            <person name="Almeida C.A."/>
            <person name="Ferrarezi J.A."/>
            <person name="Labate C.A."/>
        </authorList>
    </citation>
    <scope>NUCLEOTIDE SEQUENCE</scope>
    <source>
        <strain evidence="1">MF-1</strain>
    </source>
</reference>
<proteinExistence type="predicted"/>
<gene>
    <name evidence="1" type="ORF">O181_124869</name>
</gene>
<evidence type="ECO:0000313" key="2">
    <source>
        <dbReference type="Proteomes" id="UP000765509"/>
    </source>
</evidence>
<evidence type="ECO:0000313" key="1">
    <source>
        <dbReference type="EMBL" id="MBW0585154.1"/>
    </source>
</evidence>
<dbReference type="AlphaFoldDB" id="A0A9Q3Q4N8"/>
<organism evidence="1 2">
    <name type="scientific">Austropuccinia psidii MF-1</name>
    <dbReference type="NCBI Taxonomy" id="1389203"/>
    <lineage>
        <taxon>Eukaryota</taxon>
        <taxon>Fungi</taxon>
        <taxon>Dikarya</taxon>
        <taxon>Basidiomycota</taxon>
        <taxon>Pucciniomycotina</taxon>
        <taxon>Pucciniomycetes</taxon>
        <taxon>Pucciniales</taxon>
        <taxon>Sphaerophragmiaceae</taxon>
        <taxon>Austropuccinia</taxon>
    </lineage>
</organism>
<name>A0A9Q3Q4N8_9BASI</name>
<dbReference type="PANTHER" id="PTHR11439:SF483">
    <property type="entry name" value="PEPTIDE SYNTHASE GLIP-LIKE, PUTATIVE (AFU_ORTHOLOGUE AFUA_3G12920)-RELATED"/>
    <property type="match status" value="1"/>
</dbReference>
<comment type="caution">
    <text evidence="1">The sequence shown here is derived from an EMBL/GenBank/DDBJ whole genome shotgun (WGS) entry which is preliminary data.</text>
</comment>
<sequence length="198" mass="21931">MTEYIITGRDSFLSMGPTAAHWDLLDHIVGYFQKTHNRGIRLCLGKTSLNLWSDAGWGGDLECSQTGFVLKLGDAPVLWGSKRQSVVALLTCAAEYVALSNSTQYLVQAINQLTQLASDFNTTIFCDNQAAVQVSLDNKSPKHLRYLDRAFFLVKDTIRKYGIKVTWVKTGDMLADALTKRLSGPLLLRSLPFLGENG</sequence>
<keyword evidence="2" id="KW-1185">Reference proteome</keyword>
<accession>A0A9Q3Q4N8</accession>
<protein>
    <recommendedName>
        <fullName evidence="3">Reverse transcriptase Ty1/copia-type domain-containing protein</fullName>
    </recommendedName>
</protein>
<dbReference type="Proteomes" id="UP000765509">
    <property type="component" value="Unassembled WGS sequence"/>
</dbReference>
<evidence type="ECO:0008006" key="3">
    <source>
        <dbReference type="Google" id="ProtNLM"/>
    </source>
</evidence>